<evidence type="ECO:0000256" key="9">
    <source>
        <dbReference type="RuleBase" id="RU363100"/>
    </source>
</evidence>
<evidence type="ECO:0000256" key="7">
    <source>
        <dbReference type="ARBA" id="ARBA00023128"/>
    </source>
</evidence>
<dbReference type="Proteomes" id="UP001497453">
    <property type="component" value="Chromosome 1"/>
</dbReference>
<reference evidence="11" key="1">
    <citation type="submission" date="2024-04" db="EMBL/GenBank/DDBJ databases">
        <authorList>
            <person name="Shaw F."/>
            <person name="Minotto A."/>
        </authorList>
    </citation>
    <scope>NUCLEOTIDE SEQUENCE [LARGE SCALE GENOMIC DNA]</scope>
</reference>
<evidence type="ECO:0000313" key="11">
    <source>
        <dbReference type="Proteomes" id="UP001497453"/>
    </source>
</evidence>
<evidence type="ECO:0000256" key="5">
    <source>
        <dbReference type="ARBA" id="ARBA00022792"/>
    </source>
</evidence>
<gene>
    <name evidence="10" type="ORF">GFSPODELE1_LOCUS883</name>
</gene>
<evidence type="ECO:0000256" key="3">
    <source>
        <dbReference type="ARBA" id="ARBA00022448"/>
    </source>
</evidence>
<name>A0ABP1CM26_9APHY</name>
<comment type="similarity">
    <text evidence="2 9">Belongs to the mitochondrial pyruvate carrier (MPC) (TC 2.A.105) family.</text>
</comment>
<evidence type="ECO:0000256" key="1">
    <source>
        <dbReference type="ARBA" id="ARBA00004448"/>
    </source>
</evidence>
<keyword evidence="11" id="KW-1185">Reference proteome</keyword>
<dbReference type="InterPro" id="IPR005336">
    <property type="entry name" value="MPC"/>
</dbReference>
<accession>A0ABP1CM26</accession>
<keyword evidence="4" id="KW-0812">Transmembrane</keyword>
<keyword evidence="5 9" id="KW-0999">Mitochondrion inner membrane</keyword>
<evidence type="ECO:0000256" key="4">
    <source>
        <dbReference type="ARBA" id="ARBA00022692"/>
    </source>
</evidence>
<evidence type="ECO:0000256" key="8">
    <source>
        <dbReference type="ARBA" id="ARBA00023136"/>
    </source>
</evidence>
<sequence length="176" mass="19795">MICKSVSNEQYHDGQKGGDAAHWTRAFVMMGFGAFDVHRSLSRTMASRFYNWLRSPAARQYFFSTHFWGPVANWGLPLAAIADLRKDEEVISGAMTTALAAYSLVFMRFAWRVIPRNYLLFACHATNATAQLVQEGRFVNYWYMGGKEKKEAAKKGPVTEAIEAAREEAKKVAAAK</sequence>
<proteinExistence type="inferred from homology"/>
<keyword evidence="3 9" id="KW-0813">Transport</keyword>
<protein>
    <recommendedName>
        <fullName evidence="9">Mitochondrial pyruvate carrier</fullName>
    </recommendedName>
</protein>
<dbReference type="PANTHER" id="PTHR14154">
    <property type="entry name" value="UPF0041 BRAIN PROTEIN 44-RELATED"/>
    <property type="match status" value="1"/>
</dbReference>
<comment type="subcellular location">
    <subcellularLocation>
        <location evidence="1 9">Mitochondrion inner membrane</location>
        <topology evidence="1 9">Multi-pass membrane protein</topology>
    </subcellularLocation>
</comment>
<keyword evidence="8" id="KW-0472">Membrane</keyword>
<comment type="function">
    <text evidence="9">Mediates the uptake of pyruvate into mitochondria.</text>
</comment>
<evidence type="ECO:0000256" key="2">
    <source>
        <dbReference type="ARBA" id="ARBA00006416"/>
    </source>
</evidence>
<evidence type="ECO:0000256" key="6">
    <source>
        <dbReference type="ARBA" id="ARBA00022989"/>
    </source>
</evidence>
<dbReference type="Pfam" id="PF03650">
    <property type="entry name" value="MPC"/>
    <property type="match status" value="1"/>
</dbReference>
<keyword evidence="6" id="KW-1133">Transmembrane helix</keyword>
<dbReference type="EMBL" id="OZ037944">
    <property type="protein sequence ID" value="CAL1695749.1"/>
    <property type="molecule type" value="Genomic_DNA"/>
</dbReference>
<organism evidence="10 11">
    <name type="scientific">Somion occarium</name>
    <dbReference type="NCBI Taxonomy" id="3059160"/>
    <lineage>
        <taxon>Eukaryota</taxon>
        <taxon>Fungi</taxon>
        <taxon>Dikarya</taxon>
        <taxon>Basidiomycota</taxon>
        <taxon>Agaricomycotina</taxon>
        <taxon>Agaricomycetes</taxon>
        <taxon>Polyporales</taxon>
        <taxon>Cerrenaceae</taxon>
        <taxon>Somion</taxon>
    </lineage>
</organism>
<keyword evidence="7 9" id="KW-0496">Mitochondrion</keyword>
<evidence type="ECO:0000313" key="10">
    <source>
        <dbReference type="EMBL" id="CAL1695749.1"/>
    </source>
</evidence>